<sequence length="118" mass="13711">MHKLLHKRDSDKVDAQEENFLPRYQRVQDLCQRAEYQTACEQLGQKWQCVEDATGTLKLHRCREPVPLGDGRAVSNLLPKYYGQGSEACVCDNDDYKLGLAERRRRLFKKSKCHNLAE</sequence>
<organism evidence="1 2">
    <name type="scientific">Saguinus oedipus</name>
    <name type="common">Cotton-top tamarin</name>
    <name type="synonym">Oedipomidas oedipus</name>
    <dbReference type="NCBI Taxonomy" id="9490"/>
    <lineage>
        <taxon>Eukaryota</taxon>
        <taxon>Metazoa</taxon>
        <taxon>Chordata</taxon>
        <taxon>Craniata</taxon>
        <taxon>Vertebrata</taxon>
        <taxon>Euteleostomi</taxon>
        <taxon>Mammalia</taxon>
        <taxon>Eutheria</taxon>
        <taxon>Euarchontoglires</taxon>
        <taxon>Primates</taxon>
        <taxon>Haplorrhini</taxon>
        <taxon>Platyrrhini</taxon>
        <taxon>Cebidae</taxon>
        <taxon>Callitrichinae</taxon>
        <taxon>Saguinus</taxon>
    </lineage>
</organism>
<evidence type="ECO:0000313" key="1">
    <source>
        <dbReference type="EMBL" id="KAK2110094.1"/>
    </source>
</evidence>
<name>A0ABQ9VMI5_SAGOE</name>
<proteinExistence type="predicted"/>
<dbReference type="Proteomes" id="UP001266305">
    <property type="component" value="Unassembled WGS sequence"/>
</dbReference>
<reference evidence="1 2" key="1">
    <citation type="submission" date="2023-05" db="EMBL/GenBank/DDBJ databases">
        <title>B98-5 Cell Line De Novo Hybrid Assembly: An Optical Mapping Approach.</title>
        <authorList>
            <person name="Kananen K."/>
            <person name="Auerbach J.A."/>
            <person name="Kautto E."/>
            <person name="Blachly J.S."/>
        </authorList>
    </citation>
    <scope>NUCLEOTIDE SEQUENCE [LARGE SCALE GENOMIC DNA]</scope>
    <source>
        <strain evidence="1">B95-8</strain>
        <tissue evidence="1">Cell line</tissue>
    </source>
</reference>
<gene>
    <name evidence="1" type="primary">SULF2_1</name>
    <name evidence="1" type="ORF">P7K49_009840</name>
</gene>
<accession>A0ABQ9VMI5</accession>
<keyword evidence="2" id="KW-1185">Reference proteome</keyword>
<evidence type="ECO:0000313" key="2">
    <source>
        <dbReference type="Proteomes" id="UP001266305"/>
    </source>
</evidence>
<dbReference type="EMBL" id="JASSZA010000005">
    <property type="protein sequence ID" value="KAK2110094.1"/>
    <property type="molecule type" value="Genomic_DNA"/>
</dbReference>
<comment type="caution">
    <text evidence="1">The sequence shown here is derived from an EMBL/GenBank/DDBJ whole genome shotgun (WGS) entry which is preliminary data.</text>
</comment>
<protein>
    <submittedName>
        <fullName evidence="1">Extracellular sulfatase Sulf-2</fullName>
    </submittedName>
</protein>